<dbReference type="AlphaFoldDB" id="A0A1C5A1R0"/>
<proteinExistence type="predicted"/>
<accession>A0A1C5A1R0</accession>
<organism evidence="1 2">
    <name type="scientific">Micromonospora viridifaciens</name>
    <dbReference type="NCBI Taxonomy" id="1881"/>
    <lineage>
        <taxon>Bacteria</taxon>
        <taxon>Bacillati</taxon>
        <taxon>Actinomycetota</taxon>
        <taxon>Actinomycetes</taxon>
        <taxon>Micromonosporales</taxon>
        <taxon>Micromonosporaceae</taxon>
        <taxon>Micromonospora</taxon>
    </lineage>
</organism>
<keyword evidence="2" id="KW-1185">Reference proteome</keyword>
<protein>
    <submittedName>
        <fullName evidence="1">Uncharacterized protein</fullName>
    </submittedName>
</protein>
<dbReference type="Proteomes" id="UP000198242">
    <property type="component" value="Chromosome I"/>
</dbReference>
<sequence>MVPAVPVACPIEREPRVNGGQYLDVPAGTARQVEPGHGLTTGRIHTS</sequence>
<gene>
    <name evidence="1" type="ORF">GA0074695_6502</name>
</gene>
<dbReference type="EMBL" id="LT607411">
    <property type="protein sequence ID" value="SCF39192.1"/>
    <property type="molecule type" value="Genomic_DNA"/>
</dbReference>
<evidence type="ECO:0000313" key="2">
    <source>
        <dbReference type="Proteomes" id="UP000198242"/>
    </source>
</evidence>
<evidence type="ECO:0000313" key="1">
    <source>
        <dbReference type="EMBL" id="SCF39192.1"/>
    </source>
</evidence>
<reference evidence="2" key="1">
    <citation type="submission" date="2016-06" db="EMBL/GenBank/DDBJ databases">
        <authorList>
            <person name="Varghese N."/>
            <person name="Submissions Spin"/>
        </authorList>
    </citation>
    <scope>NUCLEOTIDE SEQUENCE [LARGE SCALE GENOMIC DNA]</scope>
    <source>
        <strain evidence="2">DSM 43909</strain>
    </source>
</reference>
<name>A0A1C5A1R0_MICVI</name>